<name>A0A812IPG4_9DINO</name>
<evidence type="ECO:0000256" key="8">
    <source>
        <dbReference type="ARBA" id="ARBA00022692"/>
    </source>
</evidence>
<comment type="function">
    <text evidence="1">Catalyzes the methylation of methanethiol (MeSH) to yield dimethylsulphide (DMS).</text>
</comment>
<dbReference type="OrthoDB" id="10050858at2759"/>
<dbReference type="GO" id="GO:0008168">
    <property type="term" value="F:methyltransferase activity"/>
    <property type="evidence" value="ECO:0007669"/>
    <property type="project" value="UniProtKB-KW"/>
</dbReference>
<sequence>MARSLRFLFGVTAYFFFFVTFVYLIGFMTNQLVPRSINVGPIAGTWQAVLINIGLIALFGIQHSIMARPAFKAALTRFWPQAIERSLYVMLTGVVLCLMYWFWRPIPGVLWSLEGDVIRTVIWAIAASGWGIVFISTFLISHFELFGLHQIWSDLRNRSLPALTFRQPLFYKLVRHPIYTGFLLAFWATPDMTYGHLLFAAGMTIYIIVGIRYEERDLKDNLGEVYKEYSRQVGMVIPGLGKNRD</sequence>
<feature type="transmembrane region" description="Helical" evidence="14">
    <location>
        <begin position="46"/>
        <end position="65"/>
    </location>
</feature>
<feature type="transmembrane region" description="Helical" evidence="14">
    <location>
        <begin position="86"/>
        <end position="103"/>
    </location>
</feature>
<gene>
    <name evidence="15" type="primary">mddA1</name>
    <name evidence="15" type="ORF">SNEC2469_LOCUS76</name>
</gene>
<evidence type="ECO:0000256" key="14">
    <source>
        <dbReference type="SAM" id="Phobius"/>
    </source>
</evidence>
<dbReference type="Proteomes" id="UP000601435">
    <property type="component" value="Unassembled WGS sequence"/>
</dbReference>
<evidence type="ECO:0000256" key="13">
    <source>
        <dbReference type="ARBA" id="ARBA00048134"/>
    </source>
</evidence>
<dbReference type="Gene3D" id="1.20.120.1630">
    <property type="match status" value="1"/>
</dbReference>
<dbReference type="EMBL" id="CAJNJA010000001">
    <property type="protein sequence ID" value="CAE7149084.1"/>
    <property type="molecule type" value="Genomic_DNA"/>
</dbReference>
<evidence type="ECO:0000256" key="5">
    <source>
        <dbReference type="ARBA" id="ARBA00022603"/>
    </source>
</evidence>
<evidence type="ECO:0000256" key="7">
    <source>
        <dbReference type="ARBA" id="ARBA00022691"/>
    </source>
</evidence>
<accession>A0A812IPG4</accession>
<feature type="transmembrane region" description="Helical" evidence="14">
    <location>
        <begin position="194"/>
        <end position="213"/>
    </location>
</feature>
<evidence type="ECO:0000256" key="12">
    <source>
        <dbReference type="ARBA" id="ARBA00032957"/>
    </source>
</evidence>
<evidence type="ECO:0000256" key="6">
    <source>
        <dbReference type="ARBA" id="ARBA00022679"/>
    </source>
</evidence>
<feature type="transmembrane region" description="Helical" evidence="14">
    <location>
        <begin position="7"/>
        <end position="26"/>
    </location>
</feature>
<dbReference type="NCBIfam" id="NF045656">
    <property type="entry name" value="MeththiolMtaseMddA"/>
    <property type="match status" value="1"/>
</dbReference>
<proteinExistence type="inferred from homology"/>
<organism evidence="15 16">
    <name type="scientific">Symbiodinium necroappetens</name>
    <dbReference type="NCBI Taxonomy" id="1628268"/>
    <lineage>
        <taxon>Eukaryota</taxon>
        <taxon>Sar</taxon>
        <taxon>Alveolata</taxon>
        <taxon>Dinophyceae</taxon>
        <taxon>Suessiales</taxon>
        <taxon>Symbiodiniaceae</taxon>
        <taxon>Symbiodinium</taxon>
    </lineage>
</organism>
<keyword evidence="7" id="KW-0949">S-adenosyl-L-methionine</keyword>
<evidence type="ECO:0000256" key="11">
    <source>
        <dbReference type="ARBA" id="ARBA00031700"/>
    </source>
</evidence>
<evidence type="ECO:0000256" key="10">
    <source>
        <dbReference type="ARBA" id="ARBA00023136"/>
    </source>
</evidence>
<evidence type="ECO:0000256" key="1">
    <source>
        <dbReference type="ARBA" id="ARBA00002096"/>
    </source>
</evidence>
<feature type="transmembrane region" description="Helical" evidence="14">
    <location>
        <begin position="169"/>
        <end position="188"/>
    </location>
</feature>
<keyword evidence="16" id="KW-1185">Reference proteome</keyword>
<reference evidence="15" key="1">
    <citation type="submission" date="2021-02" db="EMBL/GenBank/DDBJ databases">
        <authorList>
            <person name="Dougan E. K."/>
            <person name="Rhodes N."/>
            <person name="Thang M."/>
            <person name="Chan C."/>
        </authorList>
    </citation>
    <scope>NUCLEOTIDE SEQUENCE</scope>
</reference>
<evidence type="ECO:0000256" key="2">
    <source>
        <dbReference type="ARBA" id="ARBA00004141"/>
    </source>
</evidence>
<dbReference type="PANTHER" id="PTHR31040">
    <property type="entry name" value="NURIM"/>
    <property type="match status" value="1"/>
</dbReference>
<dbReference type="AlphaFoldDB" id="A0A812IPG4"/>
<evidence type="ECO:0000313" key="16">
    <source>
        <dbReference type="Proteomes" id="UP000601435"/>
    </source>
</evidence>
<dbReference type="PANTHER" id="PTHR31040:SF1">
    <property type="entry name" value="NURIM"/>
    <property type="match status" value="1"/>
</dbReference>
<keyword evidence="6" id="KW-0808">Transferase</keyword>
<feature type="transmembrane region" description="Helical" evidence="14">
    <location>
        <begin position="123"/>
        <end position="148"/>
    </location>
</feature>
<comment type="catalytic activity">
    <reaction evidence="13">
        <text>methanethiol + S-adenosyl-L-methionine = dimethyl sulfide + S-adenosyl-L-homocysteine + H(+)</text>
        <dbReference type="Rhea" id="RHEA:50428"/>
        <dbReference type="ChEBI" id="CHEBI:15378"/>
        <dbReference type="ChEBI" id="CHEBI:16007"/>
        <dbReference type="ChEBI" id="CHEBI:17437"/>
        <dbReference type="ChEBI" id="CHEBI:57856"/>
        <dbReference type="ChEBI" id="CHEBI:59789"/>
        <dbReference type="EC" id="2.1.1.334"/>
    </reaction>
</comment>
<comment type="similarity">
    <text evidence="3">Belongs to the nurim family.</text>
</comment>
<keyword evidence="8 14" id="KW-0812">Transmembrane</keyword>
<keyword evidence="9 14" id="KW-1133">Transmembrane helix</keyword>
<evidence type="ECO:0000313" key="15">
    <source>
        <dbReference type="EMBL" id="CAE7149084.1"/>
    </source>
</evidence>
<protein>
    <recommendedName>
        <fullName evidence="4">methanethiol S-methyltransferase</fullName>
        <ecNumber evidence="4">2.1.1.334</ecNumber>
    </recommendedName>
    <alternativeName>
        <fullName evidence="12">Nuclear envelope membrane protein</fullName>
    </alternativeName>
    <alternativeName>
        <fullName evidence="11">Nuclear rim protein</fullName>
    </alternativeName>
</protein>
<comment type="caution">
    <text evidence="15">The sequence shown here is derived from an EMBL/GenBank/DDBJ whole genome shotgun (WGS) entry which is preliminary data.</text>
</comment>
<dbReference type="InterPro" id="IPR054700">
    <property type="entry name" value="MddA"/>
</dbReference>
<comment type="subcellular location">
    <subcellularLocation>
        <location evidence="2">Membrane</location>
        <topology evidence="2">Multi-pass membrane protein</topology>
    </subcellularLocation>
</comment>
<evidence type="ECO:0000256" key="9">
    <source>
        <dbReference type="ARBA" id="ARBA00022989"/>
    </source>
</evidence>
<keyword evidence="5" id="KW-0489">Methyltransferase</keyword>
<dbReference type="InterPro" id="IPR033580">
    <property type="entry name" value="Nurim-like"/>
</dbReference>
<evidence type="ECO:0000256" key="3">
    <source>
        <dbReference type="ARBA" id="ARBA00010631"/>
    </source>
</evidence>
<evidence type="ECO:0000256" key="4">
    <source>
        <dbReference type="ARBA" id="ARBA00012149"/>
    </source>
</evidence>
<keyword evidence="10 14" id="KW-0472">Membrane</keyword>
<dbReference type="GO" id="GO:0032259">
    <property type="term" value="P:methylation"/>
    <property type="evidence" value="ECO:0007669"/>
    <property type="project" value="UniProtKB-KW"/>
</dbReference>
<dbReference type="EC" id="2.1.1.334" evidence="4"/>
<dbReference type="GO" id="GO:0016020">
    <property type="term" value="C:membrane"/>
    <property type="evidence" value="ECO:0007669"/>
    <property type="project" value="UniProtKB-SubCell"/>
</dbReference>